<dbReference type="OrthoDB" id="416093at2759"/>
<evidence type="ECO:0000313" key="2">
    <source>
        <dbReference type="EMBL" id="KIR38465.1"/>
    </source>
</evidence>
<dbReference type="PROSITE" id="PS01032">
    <property type="entry name" value="PPM_1"/>
    <property type="match status" value="1"/>
</dbReference>
<dbReference type="EMBL" id="KN847910">
    <property type="protein sequence ID" value="KIR38465.1"/>
    <property type="molecule type" value="Genomic_DNA"/>
</dbReference>
<reference evidence="2 3" key="1">
    <citation type="submission" date="2015-01" db="EMBL/GenBank/DDBJ databases">
        <title>The Genome Sequence of Cryptococcus gattii Ram5.</title>
        <authorList>
            <consortium name="The Broad Institute Genomics Platform"/>
            <person name="Cuomo C."/>
            <person name="Litvintseva A."/>
            <person name="Chen Y."/>
            <person name="Heitman J."/>
            <person name="Sun S."/>
            <person name="Springer D."/>
            <person name="Dromer F."/>
            <person name="Young S."/>
            <person name="Zeng Q."/>
            <person name="Gargeya S."/>
            <person name="Abouelleil A."/>
            <person name="Alvarado L."/>
            <person name="Chapman S.B."/>
            <person name="Gainer-Dewar J."/>
            <person name="Goldberg J."/>
            <person name="Griggs A."/>
            <person name="Gujja S."/>
            <person name="Hansen M."/>
            <person name="Howarth C."/>
            <person name="Imamovic A."/>
            <person name="Larimer J."/>
            <person name="Murphy C."/>
            <person name="Naylor J."/>
            <person name="Pearson M."/>
            <person name="Priest M."/>
            <person name="Roberts A."/>
            <person name="Saif S."/>
            <person name="Shea T."/>
            <person name="Sykes S."/>
            <person name="Wortman J."/>
            <person name="Nusbaum C."/>
            <person name="Birren B."/>
        </authorList>
    </citation>
    <scope>NUCLEOTIDE SEQUENCE [LARGE SCALE GENOMIC DNA]</scope>
    <source>
        <strain evidence="2 3">Ram5</strain>
    </source>
</reference>
<sequence>MSSSRISLRSLPHLSPSHPVTTAFPALAHPRRFHDYIKGPMAKGTYKVPLSSPKVVGAFSSRGHREYQEDASSIQALQLSPQELQSSLSRLKNPGPVDWDPSTAGSPFLAHQVAYFGIFDGHGGKQVSQYLSKRLHALIEQVDSTSIRPIVEWTKEKHEGYFKRWRGGALQRWTQWADGEAAEGEGRQGYLDEHRTFRSMRFNSVRRAFTFTRLSFTTLLGGQEARTYNRSLRGSSHLSPRNITPNPVSKLPASDVWAPAS</sequence>
<dbReference type="Proteomes" id="UP000053392">
    <property type="component" value="Unassembled WGS sequence"/>
</dbReference>
<organism evidence="2 3">
    <name type="scientific">Cryptococcus deuterogattii Ram5</name>
    <dbReference type="NCBI Taxonomy" id="1296110"/>
    <lineage>
        <taxon>Eukaryota</taxon>
        <taxon>Fungi</taxon>
        <taxon>Dikarya</taxon>
        <taxon>Basidiomycota</taxon>
        <taxon>Agaricomycotina</taxon>
        <taxon>Tremellomycetes</taxon>
        <taxon>Tremellales</taxon>
        <taxon>Cryptococcaceae</taxon>
        <taxon>Cryptococcus</taxon>
        <taxon>Cryptococcus gattii species complex</taxon>
    </lineage>
</organism>
<keyword evidence="3" id="KW-1185">Reference proteome</keyword>
<evidence type="ECO:0000313" key="3">
    <source>
        <dbReference type="Proteomes" id="UP000053392"/>
    </source>
</evidence>
<dbReference type="HOGENOM" id="CLU_1065649_0_0_1"/>
<proteinExistence type="predicted"/>
<protein>
    <submittedName>
        <fullName evidence="2">Unplaced genomic scaffold supercont1.15, whole genome shotgun sequence</fullName>
    </submittedName>
</protein>
<gene>
    <name evidence="2" type="ORF">I313_05575</name>
</gene>
<name>A0A0D0V0M5_9TREE</name>
<dbReference type="InterPro" id="IPR036457">
    <property type="entry name" value="PPM-type-like_dom_sf"/>
</dbReference>
<feature type="region of interest" description="Disordered" evidence="1">
    <location>
        <begin position="231"/>
        <end position="261"/>
    </location>
</feature>
<feature type="compositionally biased region" description="Polar residues" evidence="1">
    <location>
        <begin position="231"/>
        <end position="247"/>
    </location>
</feature>
<dbReference type="GO" id="GO:0043169">
    <property type="term" value="F:cation binding"/>
    <property type="evidence" value="ECO:0007669"/>
    <property type="project" value="InterPro"/>
</dbReference>
<dbReference type="AlphaFoldDB" id="A0A0D0V0M5"/>
<dbReference type="Gene3D" id="3.60.40.10">
    <property type="entry name" value="PPM-type phosphatase domain"/>
    <property type="match status" value="1"/>
</dbReference>
<dbReference type="InterPro" id="IPR000222">
    <property type="entry name" value="PP2C_BS"/>
</dbReference>
<dbReference type="SUPFAM" id="SSF81606">
    <property type="entry name" value="PP2C-like"/>
    <property type="match status" value="1"/>
</dbReference>
<accession>A0A0D0V0M5</accession>
<evidence type="ECO:0000256" key="1">
    <source>
        <dbReference type="SAM" id="MobiDB-lite"/>
    </source>
</evidence>